<dbReference type="KEGG" id="lck:HN018_13185"/>
<feature type="region of interest" description="Disordered" evidence="1">
    <location>
        <begin position="24"/>
        <end position="51"/>
    </location>
</feature>
<proteinExistence type="predicted"/>
<dbReference type="EMBL" id="CP053708">
    <property type="protein sequence ID" value="QKE90865.1"/>
    <property type="molecule type" value="Genomic_DNA"/>
</dbReference>
<gene>
    <name evidence="3" type="ORF">HN018_13185</name>
</gene>
<reference evidence="3 4" key="1">
    <citation type="journal article" date="2014" name="World J. Microbiol. Biotechnol.">
        <title>Biodiversity and physiological characteristics of Antarctic and Arctic lichens-associated bacteria.</title>
        <authorList>
            <person name="Lee Y.M."/>
            <person name="Kim E.H."/>
            <person name="Lee H.K."/>
            <person name="Hong S.G."/>
        </authorList>
    </citation>
    <scope>NUCLEOTIDE SEQUENCE [LARGE SCALE GENOMIC DNA]</scope>
    <source>
        <strain evidence="3 4">PAMC 26569</strain>
    </source>
</reference>
<protein>
    <recommendedName>
        <fullName evidence="2">DUF6651 domain-containing protein</fullName>
    </recommendedName>
</protein>
<dbReference type="RefSeq" id="WP_171836586.1">
    <property type="nucleotide sequence ID" value="NZ_CP053708.1"/>
</dbReference>
<sequence>MTASTITSGAHSAIGIFQPRHGTMRGMPVFAPDGDEGTAAEATAEPGKSMSPEAHKLLKELMSLKADIRASKKATSERLAAFEAAGINPDTYHADLAALKTSMAASAAAVAAADQDKAITAENWNGIRANLIAANKAELQTVHDQLAASGNALKERNSIIADLTLGAAFAGSKFIADETVFTGSKARKLFEDRFSTENGKVIAYDAPHGTEGRSPMVDGAGEPVSFDTAMRAIIDADPERTSIMRASRLKSGTAQKPVPVHVGAGIDRIAVALHERHGTQSQSEDGAAPVSLNHRDTHKPHGVNTVAKRDVGPSRISDALKAGSLPRSSQGGPVRSATP</sequence>
<dbReference type="InterPro" id="IPR046593">
    <property type="entry name" value="DUF6651"/>
</dbReference>
<feature type="compositionally biased region" description="Polar residues" evidence="1">
    <location>
        <begin position="326"/>
        <end position="339"/>
    </location>
</feature>
<evidence type="ECO:0000256" key="1">
    <source>
        <dbReference type="SAM" id="MobiDB-lite"/>
    </source>
</evidence>
<evidence type="ECO:0000259" key="2">
    <source>
        <dbReference type="Pfam" id="PF20356"/>
    </source>
</evidence>
<keyword evidence="4" id="KW-1185">Reference proteome</keyword>
<organism evidence="3 4">
    <name type="scientific">Lichenicola cladoniae</name>
    <dbReference type="NCBI Taxonomy" id="1484109"/>
    <lineage>
        <taxon>Bacteria</taxon>
        <taxon>Pseudomonadati</taxon>
        <taxon>Pseudomonadota</taxon>
        <taxon>Alphaproteobacteria</taxon>
        <taxon>Acetobacterales</taxon>
        <taxon>Acetobacteraceae</taxon>
        <taxon>Lichenicola</taxon>
    </lineage>
</organism>
<name>A0A6M8HRF8_9PROT</name>
<evidence type="ECO:0000313" key="4">
    <source>
        <dbReference type="Proteomes" id="UP000500767"/>
    </source>
</evidence>
<feature type="region of interest" description="Disordered" evidence="1">
    <location>
        <begin position="276"/>
        <end position="339"/>
    </location>
</feature>
<dbReference type="Proteomes" id="UP000500767">
    <property type="component" value="Chromosome"/>
</dbReference>
<dbReference type="AlphaFoldDB" id="A0A6M8HRF8"/>
<dbReference type="Pfam" id="PF20356">
    <property type="entry name" value="DUF6651"/>
    <property type="match status" value="1"/>
</dbReference>
<evidence type="ECO:0000313" key="3">
    <source>
        <dbReference type="EMBL" id="QKE90865.1"/>
    </source>
</evidence>
<accession>A0A6M8HRF8</accession>
<feature type="domain" description="DUF6651" evidence="2">
    <location>
        <begin position="157"/>
        <end position="254"/>
    </location>
</feature>